<keyword evidence="7 10" id="KW-0326">Glycosidase</keyword>
<dbReference type="GO" id="GO:0046373">
    <property type="term" value="P:L-arabinose metabolic process"/>
    <property type="evidence" value="ECO:0007669"/>
    <property type="project" value="InterPro"/>
</dbReference>
<organism evidence="10 11">
    <name type="scientific">Posidoniimonas corsicana</name>
    <dbReference type="NCBI Taxonomy" id="1938618"/>
    <lineage>
        <taxon>Bacteria</taxon>
        <taxon>Pseudomonadati</taxon>
        <taxon>Planctomycetota</taxon>
        <taxon>Planctomycetia</taxon>
        <taxon>Pirellulales</taxon>
        <taxon>Lacipirellulaceae</taxon>
        <taxon>Posidoniimonas</taxon>
    </lineage>
</organism>
<comment type="catalytic activity">
    <reaction evidence="1">
        <text>Hydrolysis of terminal non-reducing alpha-L-arabinofuranoside residues in alpha-L-arabinosides.</text>
        <dbReference type="EC" id="3.2.1.55"/>
    </reaction>
</comment>
<evidence type="ECO:0000256" key="1">
    <source>
        <dbReference type="ARBA" id="ARBA00001462"/>
    </source>
</evidence>
<dbReference type="Pfam" id="PF22848">
    <property type="entry name" value="ASD1_dom"/>
    <property type="match status" value="1"/>
</dbReference>
<dbReference type="EMBL" id="SIHJ01000001">
    <property type="protein sequence ID" value="TWT36488.1"/>
    <property type="molecule type" value="Genomic_DNA"/>
</dbReference>
<feature type="signal peptide" evidence="8">
    <location>
        <begin position="1"/>
        <end position="22"/>
    </location>
</feature>
<comment type="similarity">
    <text evidence="2">Belongs to the glycosyl hydrolase 51 family.</text>
</comment>
<evidence type="ECO:0000256" key="6">
    <source>
        <dbReference type="ARBA" id="ARBA00023277"/>
    </source>
</evidence>
<feature type="chain" id="PRO_5022975013" description="non-reducing end alpha-L-arabinofuranosidase" evidence="8">
    <location>
        <begin position="23"/>
        <end position="514"/>
    </location>
</feature>
<dbReference type="SUPFAM" id="SSF51445">
    <property type="entry name" value="(Trans)glycosidases"/>
    <property type="match status" value="1"/>
</dbReference>
<keyword evidence="8" id="KW-0732">Signal</keyword>
<dbReference type="GO" id="GO:0046556">
    <property type="term" value="F:alpha-L-arabinofuranosidase activity"/>
    <property type="evidence" value="ECO:0007669"/>
    <property type="project" value="UniProtKB-EC"/>
</dbReference>
<evidence type="ECO:0000256" key="2">
    <source>
        <dbReference type="ARBA" id="ARBA00007186"/>
    </source>
</evidence>
<evidence type="ECO:0000256" key="4">
    <source>
        <dbReference type="ARBA" id="ARBA00012670"/>
    </source>
</evidence>
<dbReference type="PANTHER" id="PTHR43576:SF2">
    <property type="entry name" value="INTRACELLULAR EXO-ALPHA-L-ARABINOFURANOSIDASE 2"/>
    <property type="match status" value="1"/>
</dbReference>
<keyword evidence="6" id="KW-0119">Carbohydrate metabolism</keyword>
<dbReference type="InterPro" id="IPR010720">
    <property type="entry name" value="Alpha-L-AF_C"/>
</dbReference>
<evidence type="ECO:0000256" key="5">
    <source>
        <dbReference type="ARBA" id="ARBA00022801"/>
    </source>
</evidence>
<accession>A0A5C5VD15</accession>
<dbReference type="Pfam" id="PF06964">
    <property type="entry name" value="Alpha-L-AF_C"/>
    <property type="match status" value="1"/>
</dbReference>
<evidence type="ECO:0000256" key="3">
    <source>
        <dbReference type="ARBA" id="ARBA00011165"/>
    </source>
</evidence>
<dbReference type="SMART" id="SM00813">
    <property type="entry name" value="Alpha-L-AF_C"/>
    <property type="match status" value="1"/>
</dbReference>
<evidence type="ECO:0000313" key="10">
    <source>
        <dbReference type="EMBL" id="TWT36488.1"/>
    </source>
</evidence>
<name>A0A5C5VD15_9BACT</name>
<comment type="subunit">
    <text evidence="3">Homohexamer; trimer of dimers.</text>
</comment>
<evidence type="ECO:0000256" key="8">
    <source>
        <dbReference type="SAM" id="SignalP"/>
    </source>
</evidence>
<comment type="caution">
    <text evidence="10">The sequence shown here is derived from an EMBL/GenBank/DDBJ whole genome shotgun (WGS) entry which is preliminary data.</text>
</comment>
<dbReference type="InterPro" id="IPR055235">
    <property type="entry name" value="ASD1_cat"/>
</dbReference>
<keyword evidence="5 10" id="KW-0378">Hydrolase</keyword>
<dbReference type="Gene3D" id="3.20.20.80">
    <property type="entry name" value="Glycosidases"/>
    <property type="match status" value="1"/>
</dbReference>
<dbReference type="RefSeq" id="WP_146563430.1">
    <property type="nucleotide sequence ID" value="NZ_SIHJ01000001.1"/>
</dbReference>
<reference evidence="10 11" key="1">
    <citation type="submission" date="2019-02" db="EMBL/GenBank/DDBJ databases">
        <title>Deep-cultivation of Planctomycetes and their phenomic and genomic characterization uncovers novel biology.</title>
        <authorList>
            <person name="Wiegand S."/>
            <person name="Jogler M."/>
            <person name="Boedeker C."/>
            <person name="Pinto D."/>
            <person name="Vollmers J."/>
            <person name="Rivas-Marin E."/>
            <person name="Kohn T."/>
            <person name="Peeters S.H."/>
            <person name="Heuer A."/>
            <person name="Rast P."/>
            <person name="Oberbeckmann S."/>
            <person name="Bunk B."/>
            <person name="Jeske O."/>
            <person name="Meyerdierks A."/>
            <person name="Storesund J.E."/>
            <person name="Kallscheuer N."/>
            <person name="Luecker S."/>
            <person name="Lage O.M."/>
            <person name="Pohl T."/>
            <person name="Merkel B.J."/>
            <person name="Hornburger P."/>
            <person name="Mueller R.-W."/>
            <person name="Bruemmer F."/>
            <person name="Labrenz M."/>
            <person name="Spormann A.M."/>
            <person name="Op Den Camp H."/>
            <person name="Overmann J."/>
            <person name="Amann R."/>
            <person name="Jetten M.S.M."/>
            <person name="Mascher T."/>
            <person name="Medema M.H."/>
            <person name="Devos D.P."/>
            <person name="Kaster A.-K."/>
            <person name="Ovreas L."/>
            <person name="Rohde M."/>
            <person name="Galperin M.Y."/>
            <person name="Jogler C."/>
        </authorList>
    </citation>
    <scope>NUCLEOTIDE SEQUENCE [LARGE SCALE GENOMIC DNA]</scope>
    <source>
        <strain evidence="10 11">KOR34</strain>
    </source>
</reference>
<dbReference type="InterPro" id="IPR013780">
    <property type="entry name" value="Glyco_hydro_b"/>
</dbReference>
<dbReference type="EC" id="3.2.1.55" evidence="4"/>
<sequence precursor="true">MPRCIRLFSVALLCLTAAPTLAGEATAVVNVDQDAGRINRHIYGHFAEHLGRCIYDGIWVGPDSPIPNTDGARNDVVTALKNLSIPNLRWPGGCFADDYHWRDGIGPQDKRPKRINMHWGQVIDTNEFGTHEFLNLCELLDTEPYLAGNVGSGTPQEMRDWIEYMTFDGDSELANLRRKNGREEPWKVPYFGVGNENWGCGGNMRPEYYADLYRRYSTYCRSFSGNRMTLVACGANGLDANWTRVMTERIGRRMPAISLHYYTVYPAWANKTVATGFGEEEWAAVLSECLRMRTAIGNAEASLDKIDPRNRIGLFVDEWGAWYQNEPGTPGYALYQQNSLRDALLAGITLHIFHEHNDRVRMANIAQVVNVLQAMILTEGDKMLPTPSYHLFEMYRVHQDATRLPLDVESPEYAFGDHSLPALSVSASKNEAGEVNISIVNAHATEEMDLKIDLKGSEAESVTGRILTANQLDAHNTFDAPNSVEPSGFDNAKLSGATLEAAIPAHSVVVLTLK</sequence>
<proteinExistence type="inferred from homology"/>
<evidence type="ECO:0000259" key="9">
    <source>
        <dbReference type="SMART" id="SM00813"/>
    </source>
</evidence>
<dbReference type="GO" id="GO:0000272">
    <property type="term" value="P:polysaccharide catabolic process"/>
    <property type="evidence" value="ECO:0007669"/>
    <property type="project" value="TreeGrafter"/>
</dbReference>
<dbReference type="InterPro" id="IPR017853">
    <property type="entry name" value="GH"/>
</dbReference>
<dbReference type="SUPFAM" id="SSF51011">
    <property type="entry name" value="Glycosyl hydrolase domain"/>
    <property type="match status" value="1"/>
</dbReference>
<dbReference type="Proteomes" id="UP000316714">
    <property type="component" value="Unassembled WGS sequence"/>
</dbReference>
<feature type="domain" description="Alpha-L-arabinofuranosidase C-terminal" evidence="9">
    <location>
        <begin position="317"/>
        <end position="507"/>
    </location>
</feature>
<protein>
    <recommendedName>
        <fullName evidence="4">non-reducing end alpha-L-arabinofuranosidase</fullName>
        <ecNumber evidence="4">3.2.1.55</ecNumber>
    </recommendedName>
</protein>
<evidence type="ECO:0000256" key="7">
    <source>
        <dbReference type="ARBA" id="ARBA00023295"/>
    </source>
</evidence>
<dbReference type="PANTHER" id="PTHR43576">
    <property type="entry name" value="ALPHA-L-ARABINOFURANOSIDASE C-RELATED"/>
    <property type="match status" value="1"/>
</dbReference>
<dbReference type="AlphaFoldDB" id="A0A5C5VD15"/>
<dbReference type="OrthoDB" id="9758333at2"/>
<keyword evidence="11" id="KW-1185">Reference proteome</keyword>
<gene>
    <name evidence="10" type="primary">abf2</name>
    <name evidence="10" type="ORF">KOR34_13940</name>
</gene>
<evidence type="ECO:0000313" key="11">
    <source>
        <dbReference type="Proteomes" id="UP000316714"/>
    </source>
</evidence>
<dbReference type="Gene3D" id="2.60.40.1180">
    <property type="entry name" value="Golgi alpha-mannosidase II"/>
    <property type="match status" value="1"/>
</dbReference>